<name>A0A937FKR3_9CLOT</name>
<dbReference type="Proteomes" id="UP000623681">
    <property type="component" value="Unassembled WGS sequence"/>
</dbReference>
<evidence type="ECO:0000313" key="2">
    <source>
        <dbReference type="Proteomes" id="UP000623681"/>
    </source>
</evidence>
<proteinExistence type="predicted"/>
<accession>A0A937FKR3</accession>
<protein>
    <submittedName>
        <fullName evidence="1">Uncharacterized protein</fullName>
    </submittedName>
</protein>
<dbReference type="AlphaFoldDB" id="A0A937FKR3"/>
<reference evidence="1" key="1">
    <citation type="submission" date="2021-01" db="EMBL/GenBank/DDBJ databases">
        <title>Genome public.</title>
        <authorList>
            <person name="Liu C."/>
            <person name="Sun Q."/>
        </authorList>
    </citation>
    <scope>NUCLEOTIDE SEQUENCE</scope>
    <source>
        <strain evidence="1">YIM B02565</strain>
    </source>
</reference>
<evidence type="ECO:0000313" key="1">
    <source>
        <dbReference type="EMBL" id="MBL4933936.1"/>
    </source>
</evidence>
<dbReference type="RefSeq" id="WP_202769398.1">
    <property type="nucleotide sequence ID" value="NZ_JAESWA010000029.1"/>
</dbReference>
<sequence>MSNLRIQELQKQLQENMKKAIMLAEKNTIRNSDGKVVISVNDEWRRDN</sequence>
<dbReference type="EMBL" id="JAESWA010000029">
    <property type="protein sequence ID" value="MBL4933936.1"/>
    <property type="molecule type" value="Genomic_DNA"/>
</dbReference>
<comment type="caution">
    <text evidence="1">The sequence shown here is derived from an EMBL/GenBank/DDBJ whole genome shotgun (WGS) entry which is preliminary data.</text>
</comment>
<organism evidence="1 2">
    <name type="scientific">Clostridium paridis</name>
    <dbReference type="NCBI Taxonomy" id="2803863"/>
    <lineage>
        <taxon>Bacteria</taxon>
        <taxon>Bacillati</taxon>
        <taxon>Bacillota</taxon>
        <taxon>Clostridia</taxon>
        <taxon>Eubacteriales</taxon>
        <taxon>Clostridiaceae</taxon>
        <taxon>Clostridium</taxon>
    </lineage>
</organism>
<keyword evidence="2" id="KW-1185">Reference proteome</keyword>
<gene>
    <name evidence="1" type="ORF">JK634_19295</name>
</gene>